<feature type="binding site" evidence="7">
    <location>
        <position position="460"/>
    </location>
    <ligand>
        <name>ATP</name>
        <dbReference type="ChEBI" id="CHEBI:30616"/>
    </ligand>
</feature>
<dbReference type="Gene3D" id="3.30.1840.10">
    <property type="entry name" value="Polyphosphate kinase middle domain"/>
    <property type="match status" value="1"/>
</dbReference>
<comment type="catalytic activity">
    <reaction evidence="7 8">
        <text>[phosphate](n) + ATP = [phosphate](n+1) + ADP</text>
        <dbReference type="Rhea" id="RHEA:19573"/>
        <dbReference type="Rhea" id="RHEA-COMP:9859"/>
        <dbReference type="Rhea" id="RHEA-COMP:14280"/>
        <dbReference type="ChEBI" id="CHEBI:16838"/>
        <dbReference type="ChEBI" id="CHEBI:30616"/>
        <dbReference type="ChEBI" id="CHEBI:456216"/>
        <dbReference type="EC" id="2.7.4.1"/>
    </reaction>
</comment>
<accession>A0ABN7K7U2</accession>
<dbReference type="HAMAP" id="MF_00347">
    <property type="entry name" value="Polyphosphate_kinase"/>
    <property type="match status" value="1"/>
</dbReference>
<dbReference type="InterPro" id="IPR025198">
    <property type="entry name" value="PPK_N_dom"/>
</dbReference>
<feature type="domain" description="Polyphosphate kinase middle" evidence="9">
    <location>
        <begin position="122"/>
        <end position="296"/>
    </location>
</feature>
<proteinExistence type="inferred from homology"/>
<feature type="active site" description="Phosphohistidine intermediate" evidence="7">
    <location>
        <position position="427"/>
    </location>
</feature>
<dbReference type="Gene3D" id="1.20.58.310">
    <property type="entry name" value="Polyphosphate kinase N-terminal domain"/>
    <property type="match status" value="1"/>
</dbReference>
<comment type="caution">
    <text evidence="13">The sequence shown here is derived from an EMBL/GenBank/DDBJ whole genome shotgun (WGS) entry which is preliminary data.</text>
</comment>
<feature type="domain" description="Polyphosphate kinase C-terminal" evidence="11">
    <location>
        <begin position="495"/>
        <end position="656"/>
    </location>
</feature>
<keyword evidence="6 7" id="KW-0460">Magnesium</keyword>
<feature type="binding site" evidence="7">
    <location>
        <position position="45"/>
    </location>
    <ligand>
        <name>ATP</name>
        <dbReference type="ChEBI" id="CHEBI:30616"/>
    </ligand>
</feature>
<evidence type="ECO:0000313" key="14">
    <source>
        <dbReference type="Proteomes" id="UP000789803"/>
    </source>
</evidence>
<dbReference type="NCBIfam" id="NF003918">
    <property type="entry name" value="PRK05443.1-2"/>
    <property type="match status" value="1"/>
</dbReference>
<keyword evidence="7" id="KW-0479">Metal-binding</keyword>
<keyword evidence="2 7" id="KW-0808">Transferase</keyword>
<dbReference type="EC" id="2.7.4.1" evidence="7 8"/>
<keyword evidence="14" id="KW-1185">Reference proteome</keyword>
<feature type="binding site" evidence="7">
    <location>
        <position position="553"/>
    </location>
    <ligand>
        <name>ATP</name>
        <dbReference type="ChEBI" id="CHEBI:30616"/>
    </ligand>
</feature>
<protein>
    <recommendedName>
        <fullName evidence="7 8">Polyphosphate kinase</fullName>
        <ecNumber evidence="7 8">2.7.4.1</ecNumber>
    </recommendedName>
    <alternativeName>
        <fullName evidence="7">ATP-polyphosphate phosphotransferase</fullName>
    </alternativeName>
    <alternativeName>
        <fullName evidence="7">Polyphosphoric acid kinase</fullName>
    </alternativeName>
</protein>
<dbReference type="CDD" id="cd09168">
    <property type="entry name" value="PLDc_PaPPK1_C2_like"/>
    <property type="match status" value="1"/>
</dbReference>
<dbReference type="InterPro" id="IPR025200">
    <property type="entry name" value="PPK_C_dom2"/>
</dbReference>
<dbReference type="PANTHER" id="PTHR30218:SF0">
    <property type="entry name" value="POLYPHOSPHATE KINASE"/>
    <property type="match status" value="1"/>
</dbReference>
<feature type="domain" description="Polyphosphate kinase N-terminal" evidence="10">
    <location>
        <begin position="8"/>
        <end position="111"/>
    </location>
</feature>
<dbReference type="NCBIfam" id="NF003921">
    <property type="entry name" value="PRK05443.2-2"/>
    <property type="match status" value="1"/>
</dbReference>
<dbReference type="InterPro" id="IPR041108">
    <property type="entry name" value="PP_kinase_C_1"/>
</dbReference>
<sequence length="695" mass="79371">MMDIKNLYINRELSWLRFNTRVLSQCERDIPLLEKLKFLAIYSTNLDEFYMIRIAGLKQLFAAGVTISGSDEMSPLDQLKAIRKYLQNEKITLENHYKNIKQGLEKEGLFIKNYDELSDALKQKCDEYFFSNIMPVIVPIAIDATHPFPHLNNLSFSLAVKLADASHPEILKYGMVRIPRVLPRFTQASENVYVPIETIVHRHVSEIFPGYKLLSSCAFRVTRNADIVIEEEEADDFMMILEQGLKLRRKGAFVRLQTQDGADPEILEFLNTQMKIFHKDIYYSSIPLTLSSLWQIASNKDFSHLSLAPYAPKTLPPFGTGISMFDAIDKQDVLLLHPYESFDPVVALIKEASKDPKVVSIRMTLYRVDKTSPIIQALIDAASEGKQVTVMVELKARFDEENNLHWAKALEDAGAHVIYGITGFKVHAKVSQIIRQVGDKLKFYMHFGTGNYNGSSAKIYTDVSLFTSKEEFASDTTTFFHILSGYNKNRRLNTLSMSPFQIKERIISMIKTEASHGQNGRIIAKMNALVDSDVINELSKASAKGVKIDLIVRGVCCLRPGVAGLSENIRIRSIIGKYLEHARVLYFKHSDPKIYISSADWMPRNLERRLELMTPIYDNRLQDRLLEMLELQLSDNDLAFELCVNDEYKKASANEKLINSHDILENYMNKIYNSVKKDTDKAKADLLVKKFIKES</sequence>
<dbReference type="Pfam" id="PF02503">
    <property type="entry name" value="PP_kinase"/>
    <property type="match status" value="1"/>
</dbReference>
<evidence type="ECO:0000256" key="1">
    <source>
        <dbReference type="ARBA" id="ARBA00022553"/>
    </source>
</evidence>
<evidence type="ECO:0000259" key="12">
    <source>
        <dbReference type="Pfam" id="PF17941"/>
    </source>
</evidence>
<dbReference type="InterPro" id="IPR024953">
    <property type="entry name" value="PP_kinase_middle"/>
</dbReference>
<feature type="binding site" evidence="7">
    <location>
        <position position="581"/>
    </location>
    <ligand>
        <name>ATP</name>
        <dbReference type="ChEBI" id="CHEBI:30616"/>
    </ligand>
</feature>
<organism evidence="13 14">
    <name type="scientific">Campylobacter majalis</name>
    <dbReference type="NCBI Taxonomy" id="2790656"/>
    <lineage>
        <taxon>Bacteria</taxon>
        <taxon>Pseudomonadati</taxon>
        <taxon>Campylobacterota</taxon>
        <taxon>Epsilonproteobacteria</taxon>
        <taxon>Campylobacterales</taxon>
        <taxon>Campylobacteraceae</taxon>
        <taxon>Campylobacter</taxon>
    </lineage>
</organism>
<dbReference type="SUPFAM" id="SSF56024">
    <property type="entry name" value="Phospholipase D/nuclease"/>
    <property type="match status" value="2"/>
</dbReference>
<evidence type="ECO:0000256" key="6">
    <source>
        <dbReference type="ARBA" id="ARBA00022842"/>
    </source>
</evidence>
<dbReference type="SUPFAM" id="SSF143724">
    <property type="entry name" value="PHP14-like"/>
    <property type="match status" value="1"/>
</dbReference>
<evidence type="ECO:0000259" key="10">
    <source>
        <dbReference type="Pfam" id="PF13089"/>
    </source>
</evidence>
<dbReference type="Gene3D" id="3.30.870.10">
    <property type="entry name" value="Endonuclease Chain A"/>
    <property type="match status" value="2"/>
</dbReference>
<dbReference type="RefSeq" id="WP_229932163.1">
    <property type="nucleotide sequence ID" value="NZ_CAJHOF010000002.1"/>
</dbReference>
<dbReference type="InterPro" id="IPR003414">
    <property type="entry name" value="PP_kinase"/>
</dbReference>
<evidence type="ECO:0000256" key="7">
    <source>
        <dbReference type="HAMAP-Rule" id="MF_00347"/>
    </source>
</evidence>
<dbReference type="CDD" id="cd09165">
    <property type="entry name" value="PLDc_PaPPK1_C1_like"/>
    <property type="match status" value="1"/>
</dbReference>
<evidence type="ECO:0000259" key="9">
    <source>
        <dbReference type="Pfam" id="PF02503"/>
    </source>
</evidence>
<keyword evidence="3 7" id="KW-0547">Nucleotide-binding</keyword>
<keyword evidence="5 7" id="KW-0067">ATP-binding</keyword>
<dbReference type="NCBIfam" id="NF003917">
    <property type="entry name" value="PRK05443.1-1"/>
    <property type="match status" value="1"/>
</dbReference>
<dbReference type="InterPro" id="IPR036830">
    <property type="entry name" value="PP_kinase_middle_dom_sf"/>
</dbReference>
<comment type="cofactor">
    <cofactor evidence="7">
        <name>Mg(2+)</name>
        <dbReference type="ChEBI" id="CHEBI:18420"/>
    </cofactor>
</comment>
<comment type="similarity">
    <text evidence="7 8">Belongs to the polyphosphate kinase 1 (PPK1) family.</text>
</comment>
<dbReference type="PANTHER" id="PTHR30218">
    <property type="entry name" value="POLYPHOSPHATE KINASE"/>
    <property type="match status" value="1"/>
</dbReference>
<dbReference type="EMBL" id="CAJHOF010000002">
    <property type="protein sequence ID" value="CAD7287468.1"/>
    <property type="molecule type" value="Genomic_DNA"/>
</dbReference>
<dbReference type="SUPFAM" id="SSF140356">
    <property type="entry name" value="PPK N-terminal domain-like"/>
    <property type="match status" value="1"/>
</dbReference>
<evidence type="ECO:0000256" key="4">
    <source>
        <dbReference type="ARBA" id="ARBA00022777"/>
    </source>
</evidence>
<dbReference type="NCBIfam" id="NF003924">
    <property type="entry name" value="PRK05443.3-2"/>
    <property type="match status" value="1"/>
</dbReference>
<dbReference type="GO" id="GO:0008976">
    <property type="term" value="F:polyphosphate kinase activity"/>
    <property type="evidence" value="ECO:0007669"/>
    <property type="project" value="UniProtKB-EC"/>
</dbReference>
<keyword evidence="1 7" id="KW-0597">Phosphoprotein</keyword>
<comment type="function">
    <text evidence="7 8">Catalyzes the reversible transfer of the terminal phosphate of ATP to form a long-chain polyphosphate (polyP).</text>
</comment>
<comment type="PTM">
    <text evidence="7 8">An intermediate of this reaction is the autophosphorylated ppk in which a phosphate is covalently linked to a histidine residue through a N-P bond.</text>
</comment>
<dbReference type="PIRSF" id="PIRSF015589">
    <property type="entry name" value="PP_kinase"/>
    <property type="match status" value="1"/>
</dbReference>
<evidence type="ECO:0000259" key="11">
    <source>
        <dbReference type="Pfam" id="PF13090"/>
    </source>
</evidence>
<dbReference type="InterPro" id="IPR036832">
    <property type="entry name" value="PPK_N_dom_sf"/>
</dbReference>
<gene>
    <name evidence="7 13" type="primary">ppk</name>
    <name evidence="13" type="ORF">LMG7974_00347</name>
</gene>
<dbReference type="Pfam" id="PF13090">
    <property type="entry name" value="PP_kinase_C"/>
    <property type="match status" value="1"/>
</dbReference>
<name>A0ABN7K7U2_9BACT</name>
<evidence type="ECO:0000256" key="3">
    <source>
        <dbReference type="ARBA" id="ARBA00022741"/>
    </source>
</evidence>
<reference evidence="13 14" key="1">
    <citation type="submission" date="2020-11" db="EMBL/GenBank/DDBJ databases">
        <authorList>
            <person name="Peeters C."/>
        </authorList>
    </citation>
    <scope>NUCLEOTIDE SEQUENCE [LARGE SCALE GENOMIC DNA]</scope>
    <source>
        <strain evidence="13 14">LMG 7974</strain>
    </source>
</reference>
<feature type="binding site" evidence="7">
    <location>
        <position position="397"/>
    </location>
    <ligand>
        <name>Mg(2+)</name>
        <dbReference type="ChEBI" id="CHEBI:18420"/>
    </ligand>
</feature>
<feature type="binding site" evidence="7">
    <location>
        <position position="367"/>
    </location>
    <ligand>
        <name>Mg(2+)</name>
        <dbReference type="ChEBI" id="CHEBI:18420"/>
    </ligand>
</feature>
<evidence type="ECO:0000256" key="2">
    <source>
        <dbReference type="ARBA" id="ARBA00022679"/>
    </source>
</evidence>
<keyword evidence="4 7" id="KW-0418">Kinase</keyword>
<dbReference type="Pfam" id="PF13089">
    <property type="entry name" value="PP_kinase_N"/>
    <property type="match status" value="1"/>
</dbReference>
<dbReference type="Proteomes" id="UP000789803">
    <property type="component" value="Unassembled WGS sequence"/>
</dbReference>
<evidence type="ECO:0000256" key="5">
    <source>
        <dbReference type="ARBA" id="ARBA00022840"/>
    </source>
</evidence>
<dbReference type="NCBIfam" id="TIGR03705">
    <property type="entry name" value="poly_P_kin"/>
    <property type="match status" value="1"/>
</dbReference>
<evidence type="ECO:0000313" key="13">
    <source>
        <dbReference type="EMBL" id="CAD7287468.1"/>
    </source>
</evidence>
<dbReference type="Pfam" id="PF17941">
    <property type="entry name" value="PP_kinase_C_1"/>
    <property type="match status" value="1"/>
</dbReference>
<evidence type="ECO:0000256" key="8">
    <source>
        <dbReference type="RuleBase" id="RU003800"/>
    </source>
</evidence>
<feature type="domain" description="Polyphosphate kinase C-terminal" evidence="12">
    <location>
        <begin position="323"/>
        <end position="488"/>
    </location>
</feature>